<accession>A0A420Y934</accession>
<dbReference type="PANTHER" id="PTHR28110:SF1">
    <property type="entry name" value="TRANSMEMBRANE PROTEIN"/>
    <property type="match status" value="1"/>
</dbReference>
<evidence type="ECO:0000313" key="1">
    <source>
        <dbReference type="EMBL" id="RKU44373.1"/>
    </source>
</evidence>
<comment type="caution">
    <text evidence="1">The sequence shown here is derived from an EMBL/GenBank/DDBJ whole genome shotgun (WGS) entry which is preliminary data.</text>
</comment>
<dbReference type="GO" id="GO:0005737">
    <property type="term" value="C:cytoplasm"/>
    <property type="evidence" value="ECO:0007669"/>
    <property type="project" value="TreeGrafter"/>
</dbReference>
<dbReference type="InterPro" id="IPR055323">
    <property type="entry name" value="C57A10.07/YOR238W"/>
</dbReference>
<dbReference type="PANTHER" id="PTHR28110">
    <property type="entry name" value="TRANSMEMBRANE PROTEIN"/>
    <property type="match status" value="1"/>
</dbReference>
<dbReference type="Proteomes" id="UP000275385">
    <property type="component" value="Unassembled WGS sequence"/>
</dbReference>
<gene>
    <name evidence="1" type="ORF">DL546_002845</name>
</gene>
<name>A0A420Y934_9PEZI</name>
<proteinExistence type="predicted"/>
<evidence type="ECO:0000313" key="2">
    <source>
        <dbReference type="Proteomes" id="UP000275385"/>
    </source>
</evidence>
<dbReference type="AlphaFoldDB" id="A0A420Y934"/>
<protein>
    <submittedName>
        <fullName evidence="1">Uncharacterized protein</fullName>
    </submittedName>
</protein>
<organism evidence="1 2">
    <name type="scientific">Coniochaeta pulveracea</name>
    <dbReference type="NCBI Taxonomy" id="177199"/>
    <lineage>
        <taxon>Eukaryota</taxon>
        <taxon>Fungi</taxon>
        <taxon>Dikarya</taxon>
        <taxon>Ascomycota</taxon>
        <taxon>Pezizomycotina</taxon>
        <taxon>Sordariomycetes</taxon>
        <taxon>Sordariomycetidae</taxon>
        <taxon>Coniochaetales</taxon>
        <taxon>Coniochaetaceae</taxon>
        <taxon>Coniochaeta</taxon>
    </lineage>
</organism>
<reference evidence="1 2" key="1">
    <citation type="submission" date="2018-08" db="EMBL/GenBank/DDBJ databases">
        <title>Draft genome of the lignicolous fungus Coniochaeta pulveracea.</title>
        <authorList>
            <person name="Borstlap C.J."/>
            <person name="De Witt R.N."/>
            <person name="Botha A."/>
            <person name="Volschenk H."/>
        </authorList>
    </citation>
    <scope>NUCLEOTIDE SEQUENCE [LARGE SCALE GENOMIC DNA]</scope>
    <source>
        <strain evidence="1 2">CAB683</strain>
    </source>
</reference>
<keyword evidence="2" id="KW-1185">Reference proteome</keyword>
<dbReference type="EMBL" id="QVQW01000031">
    <property type="protein sequence ID" value="RKU44373.1"/>
    <property type="molecule type" value="Genomic_DNA"/>
</dbReference>
<sequence length="276" mass="30455">MSSHPLKVNHLVIVCGHGIWLGGAKKGWDESEWLIESYKAGETPTFIEHIKAGIRVLTHDNRAVLVFSGGPTWKETKLSEATSYYNLATANEYFGLLPDSQELAEAGRILVEERALDSYYNILFSLVLFWRTHAVWPEHVTIVSHAFKKARLVDGHCAAIGFPLDRVDFIGINPPGIEETPAPDQGGNGGLALSEHAASVKAAVMTGVSQTLDDWVKDPHGVGEVLAGKRRKRNPWSIDQRLFVNDNERRQSGVQTRILDDGTEALADGKVQPWAQ</sequence>
<dbReference type="OrthoDB" id="4347at2759"/>